<accession>A0ABT4MZ68</accession>
<evidence type="ECO:0000256" key="6">
    <source>
        <dbReference type="ARBA" id="ARBA00022989"/>
    </source>
</evidence>
<evidence type="ECO:0000313" key="9">
    <source>
        <dbReference type="EMBL" id="MCZ4552304.1"/>
    </source>
</evidence>
<evidence type="ECO:0000256" key="8">
    <source>
        <dbReference type="SAM" id="Phobius"/>
    </source>
</evidence>
<evidence type="ECO:0000313" key="10">
    <source>
        <dbReference type="Proteomes" id="UP001067235"/>
    </source>
</evidence>
<proteinExistence type="predicted"/>
<feature type="transmembrane region" description="Helical" evidence="8">
    <location>
        <begin position="258"/>
        <end position="280"/>
    </location>
</feature>
<evidence type="ECO:0000256" key="2">
    <source>
        <dbReference type="ARBA" id="ARBA00022475"/>
    </source>
</evidence>
<dbReference type="PANTHER" id="PTHR33908">
    <property type="entry name" value="MANNOSYLTRANSFERASE YKCB-RELATED"/>
    <property type="match status" value="1"/>
</dbReference>
<evidence type="ECO:0000256" key="1">
    <source>
        <dbReference type="ARBA" id="ARBA00004651"/>
    </source>
</evidence>
<feature type="transmembrane region" description="Helical" evidence="8">
    <location>
        <begin position="292"/>
        <end position="313"/>
    </location>
</feature>
<keyword evidence="10" id="KW-1185">Reference proteome</keyword>
<keyword evidence="3 9" id="KW-0328">Glycosyltransferase</keyword>
<dbReference type="Proteomes" id="UP001067235">
    <property type="component" value="Unassembled WGS sequence"/>
</dbReference>
<evidence type="ECO:0000256" key="4">
    <source>
        <dbReference type="ARBA" id="ARBA00022679"/>
    </source>
</evidence>
<dbReference type="InterPro" id="IPR050297">
    <property type="entry name" value="LipidA_mod_glycosyltrf_83"/>
</dbReference>
<sequence>MAFVVSVIGAGRPSYWFDEAATIAASTRSTRELFELVSQHDSAHSLYYLLMHGWFWIFPSTEFWARVPSLLAVGVGAAGVVVLGKKLSSRAVGITAGLFFAALPRVTWAAIEARPYALAAAVAVWATVALLVAVERRKVGFWALYAVGVMLAILVNIHLLLMVFVYLCVIGIIRAPRPVVLSWALATGAALAVLLPYIQFMRSKADQINWIRPLDKRVLFTVVQGQYFETAVWAVGCTVAVIAGVIVVLLLRKPAITGFWRTVGIAAAWIIVPTAGMLLYSVFVKVIYVDRYLTFTAPAMALLLGVCTVQVAARSLVRIEVVLIVFAVAVLPNYVHQRGDYAKFGADYSQVADTIAAQSSPGDCFLLDETVRWRPRPIRALPASRPEAFENLVDVGLREPATVPNLLWDRNLPPDRVVDRIADCDVLWTIAGKNPAVPDHERGSALDPGAQFAASPAFGVPSALGFRIVERWQFNYSQLNKSVR</sequence>
<organism evidence="9 10">
    <name type="scientific">Gordonia rubripertincta</name>
    <name type="common">Rhodococcus corallinus</name>
    <dbReference type="NCBI Taxonomy" id="36822"/>
    <lineage>
        <taxon>Bacteria</taxon>
        <taxon>Bacillati</taxon>
        <taxon>Actinomycetota</taxon>
        <taxon>Actinomycetes</taxon>
        <taxon>Mycobacteriales</taxon>
        <taxon>Gordoniaceae</taxon>
        <taxon>Gordonia</taxon>
    </lineage>
</organism>
<evidence type="ECO:0000256" key="5">
    <source>
        <dbReference type="ARBA" id="ARBA00022692"/>
    </source>
</evidence>
<comment type="caution">
    <text evidence="9">The sequence shown here is derived from an EMBL/GenBank/DDBJ whole genome shotgun (WGS) entry which is preliminary data.</text>
</comment>
<reference evidence="9" key="1">
    <citation type="submission" date="2022-12" db="EMBL/GenBank/DDBJ databases">
        <authorList>
            <person name="Krivoruchko A.V."/>
            <person name="Elkin A."/>
        </authorList>
    </citation>
    <scope>NUCLEOTIDE SEQUENCE</scope>
    <source>
        <strain evidence="9">IEGM 1388</strain>
    </source>
</reference>
<dbReference type="EMBL" id="JAPWIE010000006">
    <property type="protein sequence ID" value="MCZ4552304.1"/>
    <property type="molecule type" value="Genomic_DNA"/>
</dbReference>
<evidence type="ECO:0000256" key="3">
    <source>
        <dbReference type="ARBA" id="ARBA00022676"/>
    </source>
</evidence>
<keyword evidence="2" id="KW-1003">Cell membrane</keyword>
<keyword evidence="7 8" id="KW-0472">Membrane</keyword>
<dbReference type="RefSeq" id="WP_301573076.1">
    <property type="nucleotide sequence ID" value="NZ_JAPWIE010000006.1"/>
</dbReference>
<gene>
    <name evidence="9" type="ORF">O4213_20085</name>
</gene>
<feature type="transmembrane region" description="Helical" evidence="8">
    <location>
        <begin position="319"/>
        <end position="335"/>
    </location>
</feature>
<keyword evidence="6 8" id="KW-1133">Transmembrane helix</keyword>
<keyword evidence="4 9" id="KW-0808">Transferase</keyword>
<keyword evidence="5 8" id="KW-0812">Transmembrane</keyword>
<evidence type="ECO:0000256" key="7">
    <source>
        <dbReference type="ARBA" id="ARBA00023136"/>
    </source>
</evidence>
<feature type="transmembrane region" description="Helical" evidence="8">
    <location>
        <begin position="116"/>
        <end position="134"/>
    </location>
</feature>
<name>A0ABT4MZ68_GORRU</name>
<feature type="transmembrane region" description="Helical" evidence="8">
    <location>
        <begin position="63"/>
        <end position="84"/>
    </location>
</feature>
<dbReference type="PANTHER" id="PTHR33908:SF3">
    <property type="entry name" value="UNDECAPRENYL PHOSPHATE-ALPHA-4-AMINO-4-DEOXY-L-ARABINOSE ARABINOSYL TRANSFERASE"/>
    <property type="match status" value="1"/>
</dbReference>
<dbReference type="GO" id="GO:0016757">
    <property type="term" value="F:glycosyltransferase activity"/>
    <property type="evidence" value="ECO:0007669"/>
    <property type="project" value="UniProtKB-KW"/>
</dbReference>
<feature type="transmembrane region" description="Helical" evidence="8">
    <location>
        <begin position="141"/>
        <end position="173"/>
    </location>
</feature>
<feature type="transmembrane region" description="Helical" evidence="8">
    <location>
        <begin position="91"/>
        <end position="110"/>
    </location>
</feature>
<protein>
    <submittedName>
        <fullName evidence="9">Glycosyltransferase family 39 protein</fullName>
        <ecNumber evidence="9">2.4.-.-</ecNumber>
    </submittedName>
</protein>
<feature type="transmembrane region" description="Helical" evidence="8">
    <location>
        <begin position="231"/>
        <end position="252"/>
    </location>
</feature>
<comment type="subcellular location">
    <subcellularLocation>
        <location evidence="1">Cell membrane</location>
        <topology evidence="1">Multi-pass membrane protein</topology>
    </subcellularLocation>
</comment>
<feature type="transmembrane region" description="Helical" evidence="8">
    <location>
        <begin position="179"/>
        <end position="198"/>
    </location>
</feature>
<dbReference type="EC" id="2.4.-.-" evidence="9"/>